<dbReference type="InterPro" id="IPR051214">
    <property type="entry name" value="GH32_Enzymes"/>
</dbReference>
<dbReference type="NCBIfam" id="TIGR01322">
    <property type="entry name" value="scrB_fam"/>
    <property type="match status" value="1"/>
</dbReference>
<reference evidence="13 14" key="1">
    <citation type="submission" date="2024-09" db="EMBL/GenBank/DDBJ databases">
        <authorList>
            <person name="Sun Q."/>
            <person name="Mori K."/>
        </authorList>
    </citation>
    <scope>NUCLEOTIDE SEQUENCE [LARGE SCALE GENOMIC DNA]</scope>
    <source>
        <strain evidence="13 14">NCAIM B.02301</strain>
    </source>
</reference>
<dbReference type="PROSITE" id="PS00609">
    <property type="entry name" value="GLYCOSYL_HYDROL_F32"/>
    <property type="match status" value="1"/>
</dbReference>
<accession>A0ABV6NDK9</accession>
<sequence length="494" mass="56896">MITHQTELEKANIEINKLKERVSQHQWNLHYHVMPQANWMNDPNGFSFYKGEYHLFYQHHPFNSKWGPMYWGHVKSKDLVHWEHLPIALAPSEDYDKDGCFSGSAIEKDGKLYLMYTGNVWIDGKLDEDLKQVQALAVSDDGIHFEKLKENPVISVPPKGDVNTFHFRDPKIWKHNDHYYCVLGSKTKANKGQVLLYRSENLINWDFISVMAKGEGNFGFMWECPDLFELDGNEVLVMSPQGMNPEANNYHNLHQAGYVVGQLDYQTGELKHESFHLLDNGFDFYAPQTMLDDKGRRILIAWMDMWENDMPTQEFNYAGAMTIPRVVTLQDGQLFTNPAPELMKLRGEEVQYKGEIVETDKRLDGIQGDCIELKIVIEFQDAIEFGLKLRVDEATGQETVLRFDRQGGTVSLDRNQSGNGPSGVRTTEVDMTKGKVHLHVFIDKSSVEVFINEGEKVMTARIYPSEQAKEILFFTDISMKIESLSKWDLKRAIK</sequence>
<keyword evidence="9" id="KW-0119">Carbohydrate metabolism</keyword>
<dbReference type="InterPro" id="IPR013320">
    <property type="entry name" value="ConA-like_dom_sf"/>
</dbReference>
<evidence type="ECO:0000256" key="9">
    <source>
        <dbReference type="RuleBase" id="RU365015"/>
    </source>
</evidence>
<evidence type="ECO:0000313" key="14">
    <source>
        <dbReference type="Proteomes" id="UP001589833"/>
    </source>
</evidence>
<evidence type="ECO:0000256" key="8">
    <source>
        <dbReference type="RuleBase" id="RU362110"/>
    </source>
</evidence>
<comment type="pathway">
    <text evidence="1 9">Glycan biosynthesis; sucrose metabolism.</text>
</comment>
<dbReference type="SUPFAM" id="SSF49899">
    <property type="entry name" value="Concanavalin A-like lectins/glucanases"/>
    <property type="match status" value="1"/>
</dbReference>
<dbReference type="SMART" id="SM00640">
    <property type="entry name" value="Glyco_32"/>
    <property type="match status" value="1"/>
</dbReference>
<name>A0ABV6NDK9_9BACI</name>
<feature type="domain" description="Glycosyl hydrolase family 32 C-terminal" evidence="12">
    <location>
        <begin position="341"/>
        <end position="487"/>
    </location>
</feature>
<gene>
    <name evidence="13" type="ORF">ACFFH4_07270</name>
</gene>
<dbReference type="PANTHER" id="PTHR43101">
    <property type="entry name" value="BETA-FRUCTOSIDASE"/>
    <property type="match status" value="1"/>
</dbReference>
<evidence type="ECO:0000256" key="1">
    <source>
        <dbReference type="ARBA" id="ARBA00004914"/>
    </source>
</evidence>
<comment type="caution">
    <text evidence="13">The sequence shown here is derived from an EMBL/GenBank/DDBJ whole genome shotgun (WGS) entry which is preliminary data.</text>
</comment>
<dbReference type="InterPro" id="IPR001362">
    <property type="entry name" value="Glyco_hydro_32"/>
</dbReference>
<organism evidence="13 14">
    <name type="scientific">Halalkalibacter alkalisediminis</name>
    <dbReference type="NCBI Taxonomy" id="935616"/>
    <lineage>
        <taxon>Bacteria</taxon>
        <taxon>Bacillati</taxon>
        <taxon>Bacillota</taxon>
        <taxon>Bacilli</taxon>
        <taxon>Bacillales</taxon>
        <taxon>Bacillaceae</taxon>
        <taxon>Halalkalibacter</taxon>
    </lineage>
</organism>
<evidence type="ECO:0000256" key="2">
    <source>
        <dbReference type="ARBA" id="ARBA00009902"/>
    </source>
</evidence>
<evidence type="ECO:0000256" key="10">
    <source>
        <dbReference type="SAM" id="Coils"/>
    </source>
</evidence>
<proteinExistence type="inferred from homology"/>
<protein>
    <recommendedName>
        <fullName evidence="4 8">Sucrose-6-phosphate hydrolase</fullName>
        <ecNumber evidence="3 8">3.2.1.26</ecNumber>
    </recommendedName>
    <alternativeName>
        <fullName evidence="7 9">Invertase</fullName>
    </alternativeName>
</protein>
<evidence type="ECO:0000256" key="4">
    <source>
        <dbReference type="ARBA" id="ARBA00019623"/>
    </source>
</evidence>
<keyword evidence="10" id="KW-0175">Coiled coil</keyword>
<dbReference type="EMBL" id="JBHLTR010000006">
    <property type="protein sequence ID" value="MFC0558850.1"/>
    <property type="molecule type" value="Genomic_DNA"/>
</dbReference>
<dbReference type="Pfam" id="PF00251">
    <property type="entry name" value="Glyco_hydro_32N"/>
    <property type="match status" value="1"/>
</dbReference>
<dbReference type="Gene3D" id="2.115.10.20">
    <property type="entry name" value="Glycosyl hydrolase domain, family 43"/>
    <property type="match status" value="1"/>
</dbReference>
<evidence type="ECO:0000313" key="13">
    <source>
        <dbReference type="EMBL" id="MFC0558850.1"/>
    </source>
</evidence>
<dbReference type="SUPFAM" id="SSF75005">
    <property type="entry name" value="Arabinanase/levansucrase/invertase"/>
    <property type="match status" value="1"/>
</dbReference>
<dbReference type="Proteomes" id="UP001589833">
    <property type="component" value="Unassembled WGS sequence"/>
</dbReference>
<dbReference type="InterPro" id="IPR013189">
    <property type="entry name" value="Glyco_hydro_32_C"/>
</dbReference>
<dbReference type="Gene3D" id="2.60.120.560">
    <property type="entry name" value="Exo-inulinase, domain 1"/>
    <property type="match status" value="1"/>
</dbReference>
<comment type="similarity">
    <text evidence="2 8">Belongs to the glycosyl hydrolase 32 family.</text>
</comment>
<dbReference type="GO" id="GO:0016787">
    <property type="term" value="F:hydrolase activity"/>
    <property type="evidence" value="ECO:0007669"/>
    <property type="project" value="UniProtKB-KW"/>
</dbReference>
<evidence type="ECO:0000259" key="12">
    <source>
        <dbReference type="Pfam" id="PF08244"/>
    </source>
</evidence>
<dbReference type="Pfam" id="PF08244">
    <property type="entry name" value="Glyco_hydro_32C"/>
    <property type="match status" value="1"/>
</dbReference>
<dbReference type="InterPro" id="IPR013148">
    <property type="entry name" value="Glyco_hydro_32_N"/>
</dbReference>
<comment type="catalytic activity">
    <reaction evidence="8">
        <text>Hydrolysis of terminal non-reducing beta-D-fructofuranoside residues in beta-D-fructofuranosides.</text>
        <dbReference type="EC" id="3.2.1.26"/>
    </reaction>
</comment>
<evidence type="ECO:0000256" key="6">
    <source>
        <dbReference type="ARBA" id="ARBA00023295"/>
    </source>
</evidence>
<keyword evidence="6 8" id="KW-0326">Glycosidase</keyword>
<dbReference type="CDD" id="cd08996">
    <property type="entry name" value="GH32_FFase"/>
    <property type="match status" value="1"/>
</dbReference>
<evidence type="ECO:0000256" key="7">
    <source>
        <dbReference type="ARBA" id="ARBA00033367"/>
    </source>
</evidence>
<dbReference type="InterPro" id="IPR006232">
    <property type="entry name" value="Suc6P_hydrolase"/>
</dbReference>
<dbReference type="InterPro" id="IPR023296">
    <property type="entry name" value="Glyco_hydro_beta-prop_sf"/>
</dbReference>
<dbReference type="RefSeq" id="WP_273839524.1">
    <property type="nucleotide sequence ID" value="NZ_JAQQWT010000001.1"/>
</dbReference>
<keyword evidence="5 8" id="KW-0378">Hydrolase</keyword>
<comment type="function">
    <text evidence="9">Enables the bacterium to metabolize sucrose as a sole carbon source.</text>
</comment>
<feature type="domain" description="Glycosyl hydrolase family 32 N-terminal" evidence="11">
    <location>
        <begin position="32"/>
        <end position="338"/>
    </location>
</feature>
<keyword evidence="14" id="KW-1185">Reference proteome</keyword>
<dbReference type="PANTHER" id="PTHR43101:SF1">
    <property type="entry name" value="BETA-FRUCTOSIDASE"/>
    <property type="match status" value="1"/>
</dbReference>
<dbReference type="InterPro" id="IPR018053">
    <property type="entry name" value="Glyco_hydro_32_AS"/>
</dbReference>
<keyword evidence="9" id="KW-0963">Cytoplasm</keyword>
<evidence type="ECO:0000259" key="11">
    <source>
        <dbReference type="Pfam" id="PF00251"/>
    </source>
</evidence>
<evidence type="ECO:0000256" key="5">
    <source>
        <dbReference type="ARBA" id="ARBA00022801"/>
    </source>
</evidence>
<feature type="coiled-coil region" evidence="10">
    <location>
        <begin position="1"/>
        <end position="28"/>
    </location>
</feature>
<dbReference type="EC" id="3.2.1.26" evidence="3 8"/>
<evidence type="ECO:0000256" key="3">
    <source>
        <dbReference type="ARBA" id="ARBA00012758"/>
    </source>
</evidence>
<comment type="subcellular location">
    <subcellularLocation>
        <location evidence="9">Cytoplasm</location>
    </subcellularLocation>
</comment>